<dbReference type="Proteomes" id="UP000799444">
    <property type="component" value="Unassembled WGS sequence"/>
</dbReference>
<dbReference type="PANTHER" id="PTHR43712:SF1">
    <property type="entry name" value="HYPOTHETICAL O-METHYLTRANSFERASE (EUROFUNG)-RELATED"/>
    <property type="match status" value="1"/>
</dbReference>
<dbReference type="InterPro" id="IPR036390">
    <property type="entry name" value="WH_DNA-bd_sf"/>
</dbReference>
<dbReference type="SUPFAM" id="SSF53335">
    <property type="entry name" value="S-adenosyl-L-methionine-dependent methyltransferases"/>
    <property type="match status" value="1"/>
</dbReference>
<dbReference type="GO" id="GO:0008171">
    <property type="term" value="F:O-methyltransferase activity"/>
    <property type="evidence" value="ECO:0007669"/>
    <property type="project" value="InterPro"/>
</dbReference>
<dbReference type="InterPro" id="IPR012967">
    <property type="entry name" value="COMT_dimerisation"/>
</dbReference>
<proteinExistence type="predicted"/>
<dbReference type="GO" id="GO:0032259">
    <property type="term" value="P:methylation"/>
    <property type="evidence" value="ECO:0007669"/>
    <property type="project" value="UniProtKB-KW"/>
</dbReference>
<evidence type="ECO:0000313" key="7">
    <source>
        <dbReference type="EMBL" id="KAF2727138.1"/>
    </source>
</evidence>
<evidence type="ECO:0000256" key="1">
    <source>
        <dbReference type="ARBA" id="ARBA00022603"/>
    </source>
</evidence>
<dbReference type="AlphaFoldDB" id="A0A9P4UVT4"/>
<dbReference type="EMBL" id="ML996352">
    <property type="protein sequence ID" value="KAF2727138.1"/>
    <property type="molecule type" value="Genomic_DNA"/>
</dbReference>
<reference evidence="7" key="1">
    <citation type="journal article" date="2020" name="Stud. Mycol.">
        <title>101 Dothideomycetes genomes: a test case for predicting lifestyles and emergence of pathogens.</title>
        <authorList>
            <person name="Haridas S."/>
            <person name="Albert R."/>
            <person name="Binder M."/>
            <person name="Bloem J."/>
            <person name="Labutti K."/>
            <person name="Salamov A."/>
            <person name="Andreopoulos B."/>
            <person name="Baker S."/>
            <person name="Barry K."/>
            <person name="Bills G."/>
            <person name="Bluhm B."/>
            <person name="Cannon C."/>
            <person name="Castanera R."/>
            <person name="Culley D."/>
            <person name="Daum C."/>
            <person name="Ezra D."/>
            <person name="Gonzalez J."/>
            <person name="Henrissat B."/>
            <person name="Kuo A."/>
            <person name="Liang C."/>
            <person name="Lipzen A."/>
            <person name="Lutzoni F."/>
            <person name="Magnuson J."/>
            <person name="Mondo S."/>
            <person name="Nolan M."/>
            <person name="Ohm R."/>
            <person name="Pangilinan J."/>
            <person name="Park H.-J."/>
            <person name="Ramirez L."/>
            <person name="Alfaro M."/>
            <person name="Sun H."/>
            <person name="Tritt A."/>
            <person name="Yoshinaga Y."/>
            <person name="Zwiers L.-H."/>
            <person name="Turgeon B."/>
            <person name="Goodwin S."/>
            <person name="Spatafora J."/>
            <person name="Crous P."/>
            <person name="Grigoriev I."/>
        </authorList>
    </citation>
    <scope>NUCLEOTIDE SEQUENCE</scope>
    <source>
        <strain evidence="7">CBS 125425</strain>
    </source>
</reference>
<dbReference type="PANTHER" id="PTHR43712">
    <property type="entry name" value="PUTATIVE (AFU_ORTHOLOGUE AFUA_4G14580)-RELATED"/>
    <property type="match status" value="1"/>
</dbReference>
<dbReference type="Gene3D" id="1.10.10.10">
    <property type="entry name" value="Winged helix-like DNA-binding domain superfamily/Winged helix DNA-binding domain"/>
    <property type="match status" value="1"/>
</dbReference>
<name>A0A9P4UVT4_9PLEO</name>
<keyword evidence="1 7" id="KW-0489">Methyltransferase</keyword>
<dbReference type="SUPFAM" id="SSF46785">
    <property type="entry name" value="Winged helix' DNA-binding domain"/>
    <property type="match status" value="1"/>
</dbReference>
<protein>
    <submittedName>
        <fullName evidence="7">S-adenosyl-L-methionine-dependent methyltransferase</fullName>
    </submittedName>
</protein>
<feature type="domain" description="O-methyltransferase dimerisation" evidence="6">
    <location>
        <begin position="53"/>
        <end position="121"/>
    </location>
</feature>
<accession>A0A9P4UVT4</accession>
<evidence type="ECO:0000256" key="4">
    <source>
        <dbReference type="PIRSR" id="PIRSR005739-1"/>
    </source>
</evidence>
<dbReference type="Pfam" id="PF08100">
    <property type="entry name" value="Dimerisation"/>
    <property type="match status" value="1"/>
</dbReference>
<feature type="active site" description="Proton acceptor" evidence="4">
    <location>
        <position position="291"/>
    </location>
</feature>
<evidence type="ECO:0000256" key="3">
    <source>
        <dbReference type="ARBA" id="ARBA00022691"/>
    </source>
</evidence>
<evidence type="ECO:0000256" key="2">
    <source>
        <dbReference type="ARBA" id="ARBA00022679"/>
    </source>
</evidence>
<dbReference type="Pfam" id="PF00891">
    <property type="entry name" value="Methyltransf_2"/>
    <property type="match status" value="1"/>
</dbReference>
<comment type="caution">
    <text evidence="7">The sequence shown here is derived from an EMBL/GenBank/DDBJ whole genome shotgun (WGS) entry which is preliminary data.</text>
</comment>
<feature type="domain" description="O-methyltransferase C-terminal" evidence="5">
    <location>
        <begin position="220"/>
        <end position="360"/>
    </location>
</feature>
<feature type="non-terminal residue" evidence="7">
    <location>
        <position position="381"/>
    </location>
</feature>
<dbReference type="OrthoDB" id="2410195at2759"/>
<keyword evidence="8" id="KW-1185">Reference proteome</keyword>
<keyword evidence="2" id="KW-0808">Transferase</keyword>
<dbReference type="GO" id="GO:0046983">
    <property type="term" value="F:protein dimerization activity"/>
    <property type="evidence" value="ECO:0007669"/>
    <property type="project" value="InterPro"/>
</dbReference>
<sequence length="381" mass="42844">METIAQQIAELARSADDVSRHAIITALRDISYGIETPEDTMERIWSSGLTFAIVRVATNLKLFDHLAMSGKSLDVENLARLTKADPVLLSRLLRYLAAFGMLKESGKGEFEGTPITTTLMQKGSKAAILHNFDTCNPAIQALPEFLERSGYRNPTDSNNTAWQVGWNTTENCFEWMSSHPHAVEALNTHLATRRQNQPSWVQSYPVRERVDAKNFSSDRTLFVDIGGNIGHKAIEFRNAYPELPGRVIVQDLPFAVNNAIKAPGVEAMVHDFNHAQPIKGAKFYYLRYVLHDWPDEKCRIILKNVIDAMADDTIILVDEMVLPDWGVKWQVAHVDLLMLVSNAAMERTESQWGDLYESVGLGIEDRYVYGPSMYESITALV</sequence>
<evidence type="ECO:0000259" key="6">
    <source>
        <dbReference type="Pfam" id="PF08100"/>
    </source>
</evidence>
<dbReference type="InterPro" id="IPR029063">
    <property type="entry name" value="SAM-dependent_MTases_sf"/>
</dbReference>
<dbReference type="InterPro" id="IPR001077">
    <property type="entry name" value="COMT_C"/>
</dbReference>
<organism evidence="7 8">
    <name type="scientific">Polyplosphaeria fusca</name>
    <dbReference type="NCBI Taxonomy" id="682080"/>
    <lineage>
        <taxon>Eukaryota</taxon>
        <taxon>Fungi</taxon>
        <taxon>Dikarya</taxon>
        <taxon>Ascomycota</taxon>
        <taxon>Pezizomycotina</taxon>
        <taxon>Dothideomycetes</taxon>
        <taxon>Pleosporomycetidae</taxon>
        <taxon>Pleosporales</taxon>
        <taxon>Tetraplosphaeriaceae</taxon>
        <taxon>Polyplosphaeria</taxon>
    </lineage>
</organism>
<evidence type="ECO:0000313" key="8">
    <source>
        <dbReference type="Proteomes" id="UP000799444"/>
    </source>
</evidence>
<dbReference type="Gene3D" id="3.40.50.150">
    <property type="entry name" value="Vaccinia Virus protein VP39"/>
    <property type="match status" value="1"/>
</dbReference>
<evidence type="ECO:0000259" key="5">
    <source>
        <dbReference type="Pfam" id="PF00891"/>
    </source>
</evidence>
<keyword evidence="3" id="KW-0949">S-adenosyl-L-methionine</keyword>
<dbReference type="InterPro" id="IPR016461">
    <property type="entry name" value="COMT-like"/>
</dbReference>
<dbReference type="PIRSF" id="PIRSF005739">
    <property type="entry name" value="O-mtase"/>
    <property type="match status" value="1"/>
</dbReference>
<gene>
    <name evidence="7" type="ORF">EJ04DRAFT_479515</name>
</gene>
<dbReference type="PROSITE" id="PS51683">
    <property type="entry name" value="SAM_OMT_II"/>
    <property type="match status" value="1"/>
</dbReference>
<dbReference type="InterPro" id="IPR036388">
    <property type="entry name" value="WH-like_DNA-bd_sf"/>
</dbReference>